<dbReference type="Gene3D" id="1.20.1560.10">
    <property type="entry name" value="ABC transporter type 1, transmembrane domain"/>
    <property type="match status" value="1"/>
</dbReference>
<dbReference type="InterPro" id="IPR050173">
    <property type="entry name" value="ABC_transporter_C-like"/>
</dbReference>
<comment type="subcellular location">
    <subcellularLocation>
        <location evidence="1">Vacuole membrane</location>
        <topology evidence="1">Multi-pass membrane protein</topology>
    </subcellularLocation>
</comment>
<keyword evidence="3" id="KW-0813">Transport</keyword>
<dbReference type="PROSITE" id="PS50929">
    <property type="entry name" value="ABC_TM1F"/>
    <property type="match status" value="1"/>
</dbReference>
<evidence type="ECO:0000256" key="4">
    <source>
        <dbReference type="ARBA" id="ARBA00022692"/>
    </source>
</evidence>
<dbReference type="CDD" id="cd03250">
    <property type="entry name" value="ABCC_MRP_domain1"/>
    <property type="match status" value="1"/>
</dbReference>
<dbReference type="InterPro" id="IPR027417">
    <property type="entry name" value="P-loop_NTPase"/>
</dbReference>
<dbReference type="Pfam" id="PF00664">
    <property type="entry name" value="ABC_membrane"/>
    <property type="match status" value="1"/>
</dbReference>
<dbReference type="CDD" id="cd03244">
    <property type="entry name" value="ABCC_MRP_domain2"/>
    <property type="match status" value="1"/>
</dbReference>
<proteinExistence type="inferred from homology"/>
<dbReference type="PROSITE" id="PS50893">
    <property type="entry name" value="ABC_TRANSPORTER_2"/>
    <property type="match status" value="2"/>
</dbReference>
<keyword evidence="4 10" id="KW-0812">Transmembrane</keyword>
<evidence type="ECO:0000259" key="11">
    <source>
        <dbReference type="PROSITE" id="PS50893"/>
    </source>
</evidence>
<gene>
    <name evidence="13" type="ORF">DL89DRAFT_265286</name>
</gene>
<evidence type="ECO:0000256" key="7">
    <source>
        <dbReference type="ARBA" id="ARBA00022840"/>
    </source>
</evidence>
<feature type="domain" description="ABC transporter" evidence="11">
    <location>
        <begin position="593"/>
        <end position="827"/>
    </location>
</feature>
<dbReference type="FunFam" id="3.40.50.300:FF:000997">
    <property type="entry name" value="Multidrug resistance-associated protein 1"/>
    <property type="match status" value="1"/>
</dbReference>
<feature type="transmembrane region" description="Helical" evidence="10">
    <location>
        <begin position="502"/>
        <end position="522"/>
    </location>
</feature>
<dbReference type="FunFam" id="1.20.1560.10:FF:000013">
    <property type="entry name" value="ABC transporter C family member 2"/>
    <property type="match status" value="1"/>
</dbReference>
<evidence type="ECO:0000256" key="3">
    <source>
        <dbReference type="ARBA" id="ARBA00022448"/>
    </source>
</evidence>
<dbReference type="InterPro" id="IPR003439">
    <property type="entry name" value="ABC_transporter-like_ATP-bd"/>
</dbReference>
<dbReference type="PANTHER" id="PTHR24223">
    <property type="entry name" value="ATP-BINDING CASSETTE SUB-FAMILY C"/>
    <property type="match status" value="1"/>
</dbReference>
<sequence>MVKSAGSVTVRGSVALVPQQPWILNATLRENILFGNKLEQEFYDRVIDACALRADLEVLAGGDMTEIGEKGINLSGGQKARVSLARAVYARADVYLLDDPLSAVDAHVGKHIFNHILGPNGLLKTRTRIFVTNALQYLDAASQIVMLHDGKVVEQGAFAHLAVSKGEAFEFMEGVATETTSTASLDEADSCETGAASQLDSEPSLADAQEPIRRRTLGCASVSSEVHDATVQTHSTTEHAIIKGEQQHVGSVGFGAIMYYIRACGTRSIIMLVATSIIALLFSVGSSLWLARWTRLNEGGDGDSANQALYYLTVYSVLGMASALSMIGVWMLLWLVCAVNGARNTHAQMLQSVLHAPMSFFDSTPMGRILGLFSSDQSQIDENIPKFFGWWLNNILRTAIALALIVVAVPLSLVFILPVAYIFIWIQRLYMPTSRELRRIQNTARNSMITSTEEAVQGAATIRAYGRKASFEQGCAARSEAFTTTLWTFLFANRWLACRLDLVAALIILATTLLLVLTLYFVGSLDSGYASLSLTYAISMVGVLNSCVRATAALEITMVSAERAMDYSRLESEAPEVIEDCRPLETWPEQGVVEFRNYSTRYREGLDLVLKDLSFRVVPNQKVGIVGRTGAGKSSLTLALFRIIEASSGQILLDGEDVSKFGLFDVRSRLSIIPQDPVLFAGTIRENLDPFSKYSDEEIWCALDNAHLGDFIRSKDQRLEFAVAQSGENFSVGQRQLICLARALLKRAKILVLDEATAAIDNATDAVIQETIRSEFKECTVLTIAHRLNTVLDSDMILVMDGGRLAEYDSPQNLLANEDSLFTKLVQETQNSGRS</sequence>
<dbReference type="GeneID" id="63803246"/>
<dbReference type="FunFam" id="3.40.50.300:FF:000074">
    <property type="entry name" value="Multidrug resistance-associated protein 5 isoform 1"/>
    <property type="match status" value="1"/>
</dbReference>
<dbReference type="GO" id="GO:0016887">
    <property type="term" value="F:ATP hydrolysis activity"/>
    <property type="evidence" value="ECO:0007669"/>
    <property type="project" value="InterPro"/>
</dbReference>
<feature type="domain" description="ABC transmembrane type-1" evidence="12">
    <location>
        <begin position="270"/>
        <end position="555"/>
    </location>
</feature>
<protein>
    <submittedName>
        <fullName evidence="13">p-loop containing nucleoside triphosphate hydrolase protein</fullName>
    </submittedName>
</protein>
<dbReference type="GO" id="GO:0140359">
    <property type="term" value="F:ABC-type transporter activity"/>
    <property type="evidence" value="ECO:0007669"/>
    <property type="project" value="InterPro"/>
</dbReference>
<dbReference type="PROSITE" id="PS00211">
    <property type="entry name" value="ABC_TRANSPORTER_1"/>
    <property type="match status" value="2"/>
</dbReference>
<feature type="domain" description="ABC transporter" evidence="11">
    <location>
        <begin position="2"/>
        <end position="174"/>
    </location>
</feature>
<dbReference type="InterPro" id="IPR017871">
    <property type="entry name" value="ABC_transporter-like_CS"/>
</dbReference>
<dbReference type="InterPro" id="IPR044726">
    <property type="entry name" value="ABCC_6TM_D2"/>
</dbReference>
<dbReference type="GO" id="GO:0005524">
    <property type="term" value="F:ATP binding"/>
    <property type="evidence" value="ECO:0007669"/>
    <property type="project" value="UniProtKB-KW"/>
</dbReference>
<dbReference type="AlphaFoldDB" id="A0A1Y1WHZ5"/>
<dbReference type="PANTHER" id="PTHR24223:SF443">
    <property type="entry name" value="MULTIDRUG-RESISTANCE LIKE PROTEIN 1, ISOFORM I"/>
    <property type="match status" value="1"/>
</dbReference>
<dbReference type="OrthoDB" id="6500128at2759"/>
<keyword evidence="8 10" id="KW-1133">Transmembrane helix</keyword>
<comment type="similarity">
    <text evidence="2">Belongs to the ABC transporter superfamily. ABCC family. Conjugate transporter (TC 3.A.1.208) subfamily.</text>
</comment>
<evidence type="ECO:0000256" key="2">
    <source>
        <dbReference type="ARBA" id="ARBA00009726"/>
    </source>
</evidence>
<name>A0A1Y1WHZ5_9FUNG</name>
<dbReference type="RefSeq" id="XP_040746489.1">
    <property type="nucleotide sequence ID" value="XM_040886598.1"/>
</dbReference>
<accession>A0A1Y1WHZ5</accession>
<dbReference type="Pfam" id="PF00005">
    <property type="entry name" value="ABC_tran"/>
    <property type="match status" value="2"/>
</dbReference>
<evidence type="ECO:0000313" key="13">
    <source>
        <dbReference type="EMBL" id="ORX73149.1"/>
    </source>
</evidence>
<evidence type="ECO:0000256" key="6">
    <source>
        <dbReference type="ARBA" id="ARBA00022741"/>
    </source>
</evidence>
<keyword evidence="7" id="KW-0067">ATP-binding</keyword>
<dbReference type="EMBL" id="MCFD01000002">
    <property type="protein sequence ID" value="ORX73149.1"/>
    <property type="molecule type" value="Genomic_DNA"/>
</dbReference>
<dbReference type="SUPFAM" id="SSF52540">
    <property type="entry name" value="P-loop containing nucleoside triphosphate hydrolases"/>
    <property type="match status" value="2"/>
</dbReference>
<dbReference type="STRING" id="61395.A0A1Y1WHZ5"/>
<evidence type="ECO:0000256" key="9">
    <source>
        <dbReference type="ARBA" id="ARBA00023136"/>
    </source>
</evidence>
<organism evidence="13 14">
    <name type="scientific">Linderina pennispora</name>
    <dbReference type="NCBI Taxonomy" id="61395"/>
    <lineage>
        <taxon>Eukaryota</taxon>
        <taxon>Fungi</taxon>
        <taxon>Fungi incertae sedis</taxon>
        <taxon>Zoopagomycota</taxon>
        <taxon>Kickxellomycotina</taxon>
        <taxon>Kickxellomycetes</taxon>
        <taxon>Kickxellales</taxon>
        <taxon>Kickxellaceae</taxon>
        <taxon>Linderina</taxon>
    </lineage>
</organism>
<feature type="transmembrane region" description="Helical" evidence="10">
    <location>
        <begin position="399"/>
        <end position="426"/>
    </location>
</feature>
<dbReference type="InterPro" id="IPR036640">
    <property type="entry name" value="ABC1_TM_sf"/>
</dbReference>
<comment type="caution">
    <text evidence="13">The sequence shown here is derived from an EMBL/GenBank/DDBJ whole genome shotgun (WGS) entry which is preliminary data.</text>
</comment>
<dbReference type="SUPFAM" id="SSF90123">
    <property type="entry name" value="ABC transporter transmembrane region"/>
    <property type="match status" value="1"/>
</dbReference>
<reference evidence="13 14" key="1">
    <citation type="submission" date="2016-07" db="EMBL/GenBank/DDBJ databases">
        <title>Pervasive Adenine N6-methylation of Active Genes in Fungi.</title>
        <authorList>
            <consortium name="DOE Joint Genome Institute"/>
            <person name="Mondo S.J."/>
            <person name="Dannebaum R.O."/>
            <person name="Kuo R.C."/>
            <person name="Labutti K."/>
            <person name="Haridas S."/>
            <person name="Kuo A."/>
            <person name="Salamov A."/>
            <person name="Ahrendt S.R."/>
            <person name="Lipzen A."/>
            <person name="Sullivan W."/>
            <person name="Andreopoulos W.B."/>
            <person name="Clum A."/>
            <person name="Lindquist E."/>
            <person name="Daum C."/>
            <person name="Ramamoorthy G.K."/>
            <person name="Gryganskyi A."/>
            <person name="Culley D."/>
            <person name="Magnuson J.K."/>
            <person name="James T.Y."/>
            <person name="O'Malley M.A."/>
            <person name="Stajich J.E."/>
            <person name="Spatafora J.W."/>
            <person name="Visel A."/>
            <person name="Grigoriev I.V."/>
        </authorList>
    </citation>
    <scope>NUCLEOTIDE SEQUENCE [LARGE SCALE GENOMIC DNA]</scope>
    <source>
        <strain evidence="13 14">ATCC 12442</strain>
    </source>
</reference>
<keyword evidence="13" id="KW-0378">Hydrolase</keyword>
<evidence type="ECO:0000313" key="14">
    <source>
        <dbReference type="Proteomes" id="UP000193922"/>
    </source>
</evidence>
<evidence type="ECO:0000256" key="1">
    <source>
        <dbReference type="ARBA" id="ARBA00004128"/>
    </source>
</evidence>
<keyword evidence="5" id="KW-0677">Repeat</keyword>
<evidence type="ECO:0000256" key="8">
    <source>
        <dbReference type="ARBA" id="ARBA00022989"/>
    </source>
</evidence>
<feature type="transmembrane region" description="Helical" evidence="10">
    <location>
        <begin position="269"/>
        <end position="291"/>
    </location>
</feature>
<dbReference type="Proteomes" id="UP000193922">
    <property type="component" value="Unassembled WGS sequence"/>
</dbReference>
<dbReference type="InterPro" id="IPR003593">
    <property type="entry name" value="AAA+_ATPase"/>
</dbReference>
<keyword evidence="14" id="KW-1185">Reference proteome</keyword>
<dbReference type="GO" id="GO:0000329">
    <property type="term" value="C:fungal-type vacuole membrane"/>
    <property type="evidence" value="ECO:0007669"/>
    <property type="project" value="UniProtKB-ARBA"/>
</dbReference>
<keyword evidence="6" id="KW-0547">Nucleotide-binding</keyword>
<dbReference type="SMART" id="SM00382">
    <property type="entry name" value="AAA"/>
    <property type="match status" value="1"/>
</dbReference>
<keyword evidence="9 10" id="KW-0472">Membrane</keyword>
<evidence type="ECO:0000259" key="12">
    <source>
        <dbReference type="PROSITE" id="PS50929"/>
    </source>
</evidence>
<dbReference type="CDD" id="cd18580">
    <property type="entry name" value="ABC_6TM_ABCC_D2"/>
    <property type="match status" value="1"/>
</dbReference>
<evidence type="ECO:0000256" key="10">
    <source>
        <dbReference type="SAM" id="Phobius"/>
    </source>
</evidence>
<evidence type="ECO:0000256" key="5">
    <source>
        <dbReference type="ARBA" id="ARBA00022737"/>
    </source>
</evidence>
<dbReference type="InterPro" id="IPR011527">
    <property type="entry name" value="ABC1_TM_dom"/>
</dbReference>
<dbReference type="Gene3D" id="3.40.50.300">
    <property type="entry name" value="P-loop containing nucleotide triphosphate hydrolases"/>
    <property type="match status" value="2"/>
</dbReference>
<feature type="transmembrane region" description="Helical" evidence="10">
    <location>
        <begin position="312"/>
        <end position="336"/>
    </location>
</feature>